<proteinExistence type="predicted"/>
<evidence type="ECO:0000313" key="1">
    <source>
        <dbReference type="EMBL" id="TDS16071.1"/>
    </source>
</evidence>
<dbReference type="RefSeq" id="WP_166637775.1">
    <property type="nucleotide sequence ID" value="NZ_SNZV01000002.1"/>
</dbReference>
<dbReference type="AlphaFoldDB" id="A0A4R7D787"/>
<gene>
    <name evidence="1" type="ORF">B0I21_102396</name>
</gene>
<reference evidence="1 2" key="1">
    <citation type="submission" date="2019-03" db="EMBL/GenBank/DDBJ databases">
        <title>Genomic Encyclopedia of Type Strains, Phase III (KMG-III): the genomes of soil and plant-associated and newly described type strains.</title>
        <authorList>
            <person name="Whitman W."/>
        </authorList>
    </citation>
    <scope>NUCLEOTIDE SEQUENCE [LARGE SCALE GENOMIC DNA]</scope>
    <source>
        <strain evidence="1 2">CGMCC 1.12801</strain>
    </source>
</reference>
<keyword evidence="2" id="KW-1185">Reference proteome</keyword>
<comment type="caution">
    <text evidence="1">The sequence shown here is derived from an EMBL/GenBank/DDBJ whole genome shotgun (WGS) entry which is preliminary data.</text>
</comment>
<sequence length="54" mass="6119">MKNLNLEKLSLKELQKDELLEIQGGANALVTVYGAVEAAYEGVKRGIRWIKNRF</sequence>
<name>A0A4R7D787_9SPHI</name>
<dbReference type="EMBL" id="SNZV01000002">
    <property type="protein sequence ID" value="TDS16071.1"/>
    <property type="molecule type" value="Genomic_DNA"/>
</dbReference>
<dbReference type="Proteomes" id="UP000294752">
    <property type="component" value="Unassembled WGS sequence"/>
</dbReference>
<protein>
    <submittedName>
        <fullName evidence="1">Uncharacterized protein</fullName>
    </submittedName>
</protein>
<accession>A0A4R7D787</accession>
<evidence type="ECO:0000313" key="2">
    <source>
        <dbReference type="Proteomes" id="UP000294752"/>
    </source>
</evidence>
<organism evidence="1 2">
    <name type="scientific">Sphingobacterium paludis</name>
    <dbReference type="NCBI Taxonomy" id="1476465"/>
    <lineage>
        <taxon>Bacteria</taxon>
        <taxon>Pseudomonadati</taxon>
        <taxon>Bacteroidota</taxon>
        <taxon>Sphingobacteriia</taxon>
        <taxon>Sphingobacteriales</taxon>
        <taxon>Sphingobacteriaceae</taxon>
        <taxon>Sphingobacterium</taxon>
    </lineage>
</organism>